<dbReference type="NCBIfam" id="TIGR02679">
    <property type="entry name" value="TIGR02679 family protein"/>
    <property type="match status" value="1"/>
</dbReference>
<reference evidence="3 4" key="2">
    <citation type="journal article" date="2008" name="Science">
        <title>Environmental genomics reveals a single-species ecosystem deep within Earth.</title>
        <authorList>
            <person name="Chivian D."/>
            <person name="Brodie E.L."/>
            <person name="Alm E.J."/>
            <person name="Culley D.E."/>
            <person name="Dehal P.S."/>
            <person name="Desantis T.Z."/>
            <person name="Gihring T.M."/>
            <person name="Lapidus A."/>
            <person name="Lin L.H."/>
            <person name="Lowry S.R."/>
            <person name="Moser D.P."/>
            <person name="Richardson P.M."/>
            <person name="Southam G."/>
            <person name="Wanger G."/>
            <person name="Pratt L.M."/>
            <person name="Andersen G.L."/>
            <person name="Hazen T.C."/>
            <person name="Brockman F.J."/>
            <person name="Arkin A.P."/>
            <person name="Onstott T.C."/>
        </authorList>
    </citation>
    <scope>NUCLEOTIDE SEQUENCE [LARGE SCALE GENOMIC DNA]</scope>
    <source>
        <strain evidence="3 4">MP104C</strain>
    </source>
</reference>
<dbReference type="KEGG" id="dau:Daud_0383"/>
<dbReference type="Pfam" id="PF11796">
    <property type="entry name" value="DUF3323"/>
    <property type="match status" value="1"/>
</dbReference>
<feature type="domain" description="DUF2399" evidence="1">
    <location>
        <begin position="294"/>
        <end position="438"/>
    </location>
</feature>
<dbReference type="RefSeq" id="WP_012301529.1">
    <property type="nucleotide sequence ID" value="NC_010424.1"/>
</dbReference>
<dbReference type="HOGENOM" id="CLU_035709_1_0_9"/>
<evidence type="ECO:0000259" key="1">
    <source>
        <dbReference type="Pfam" id="PF09664"/>
    </source>
</evidence>
<proteinExistence type="predicted"/>
<dbReference type="EMBL" id="CP000860">
    <property type="protein sequence ID" value="ACA58937.1"/>
    <property type="molecule type" value="Genomic_DNA"/>
</dbReference>
<evidence type="ECO:0000259" key="2">
    <source>
        <dbReference type="Pfam" id="PF11796"/>
    </source>
</evidence>
<organism evidence="3 4">
    <name type="scientific">Desulforudis audaxviator (strain MP104C)</name>
    <dbReference type="NCBI Taxonomy" id="477974"/>
    <lineage>
        <taxon>Bacteria</taxon>
        <taxon>Bacillati</taxon>
        <taxon>Bacillota</taxon>
        <taxon>Clostridia</taxon>
        <taxon>Thermoanaerobacterales</taxon>
        <taxon>Candidatus Desulforudaceae</taxon>
        <taxon>Candidatus Desulforudis</taxon>
    </lineage>
</organism>
<dbReference type="Pfam" id="PF09664">
    <property type="entry name" value="DUF2399"/>
    <property type="match status" value="1"/>
</dbReference>
<dbReference type="InterPro" id="IPR024465">
    <property type="entry name" value="DUF2399"/>
</dbReference>
<evidence type="ECO:0000313" key="4">
    <source>
        <dbReference type="Proteomes" id="UP000008544"/>
    </source>
</evidence>
<feature type="domain" description="Conserved hypothetical protein CHP02679 N terminus" evidence="2">
    <location>
        <begin position="28"/>
        <end position="252"/>
    </location>
</feature>
<dbReference type="STRING" id="477974.Daud_0383"/>
<accession>B1I1X4</accession>
<name>B1I1X4_DESAP</name>
<sequence length="447" mass="50183">MRYFRENRGFHRLFSLMIKKYQGLGRAGGSVTLKNLTAQEQEALSLFLGRDCTGRASVTVSLSAFIEAMNKTKYAGIGFKELLDGYVGRDVLTRSEELEDRRNRKALFFRNLAEKHDSPYGRLWLEHIRRAGPGTRGIHLAFEKHPDVLAGQLKNVLAALCRLTRMRRAGKTAAYVRLPVFADRTVHDPHGFDLDTEQGRYLISALQLIRSHEDQGYTVSSRLAAEEVTELLGHFGIIRDDLLNFVTCAGLLAVREDGTPVAWWRAAWDDGAVLNVPLREMAGVGAVVPAASFGRVDRPKVVFVVENSGVFSEILDGFGWTRLPPLVCTNGQLKLACLLLLDKLVADNTTVHYSGDFDPEGLQLAHRLLQRYPDRLVPWCYTVNDYERCVSEVALPESRLRKLDAVGHPLLAPVREKMRSVRKAGYQEGLVKTLVDDIKRILPDMND</sequence>
<dbReference type="InterPro" id="IPR013495">
    <property type="entry name" value="CHP02679"/>
</dbReference>
<dbReference type="AlphaFoldDB" id="B1I1X4"/>
<evidence type="ECO:0000313" key="3">
    <source>
        <dbReference type="EMBL" id="ACA58937.1"/>
    </source>
</evidence>
<dbReference type="Proteomes" id="UP000008544">
    <property type="component" value="Chromosome"/>
</dbReference>
<gene>
    <name evidence="3" type="ordered locus">Daud_0383</name>
</gene>
<evidence type="ECO:0008006" key="5">
    <source>
        <dbReference type="Google" id="ProtNLM"/>
    </source>
</evidence>
<protein>
    <recommendedName>
        <fullName evidence="5">TIGR02679 family protein</fullName>
    </recommendedName>
</protein>
<dbReference type="eggNOG" id="COG4924">
    <property type="taxonomic scope" value="Bacteria"/>
</dbReference>
<keyword evidence="4" id="KW-1185">Reference proteome</keyword>
<reference evidence="4" key="1">
    <citation type="submission" date="2007-10" db="EMBL/GenBank/DDBJ databases">
        <title>Complete sequence of chromosome of Desulforudis audaxviator MP104C.</title>
        <authorList>
            <person name="Copeland A."/>
            <person name="Lucas S."/>
            <person name="Lapidus A."/>
            <person name="Barry K."/>
            <person name="Glavina del Rio T."/>
            <person name="Dalin E."/>
            <person name="Tice H."/>
            <person name="Bruce D."/>
            <person name="Pitluck S."/>
            <person name="Lowry S.R."/>
            <person name="Larimer F."/>
            <person name="Land M.L."/>
            <person name="Hauser L."/>
            <person name="Kyrpides N."/>
            <person name="Ivanova N.N."/>
            <person name="Richardson P."/>
        </authorList>
    </citation>
    <scope>NUCLEOTIDE SEQUENCE [LARGE SCALE GENOMIC DNA]</scope>
    <source>
        <strain evidence="4">MP104C</strain>
    </source>
</reference>
<dbReference type="InterPro" id="IPR024466">
    <property type="entry name" value="CHP02679_N"/>
</dbReference>